<evidence type="ECO:0000313" key="1">
    <source>
        <dbReference type="EMBL" id="BAY57154.1"/>
    </source>
</evidence>
<dbReference type="AlphaFoldDB" id="A0A1Z4JK89"/>
<keyword evidence="2" id="KW-1185">Reference proteome</keyword>
<proteinExistence type="predicted"/>
<dbReference type="Proteomes" id="UP000217895">
    <property type="component" value="Chromosome"/>
</dbReference>
<organism evidence="1 2">
    <name type="scientific">Leptolyngbya boryana NIES-2135</name>
    <dbReference type="NCBI Taxonomy" id="1973484"/>
    <lineage>
        <taxon>Bacteria</taxon>
        <taxon>Bacillati</taxon>
        <taxon>Cyanobacteriota</taxon>
        <taxon>Cyanophyceae</taxon>
        <taxon>Leptolyngbyales</taxon>
        <taxon>Leptolyngbyaceae</taxon>
        <taxon>Leptolyngbya group</taxon>
        <taxon>Leptolyngbya</taxon>
    </lineage>
</organism>
<accession>A0A1Z4JK89</accession>
<reference evidence="1 2" key="1">
    <citation type="submission" date="2017-06" db="EMBL/GenBank/DDBJ databases">
        <title>Genome sequencing of cyanobaciteial culture collection at National Institute for Environmental Studies (NIES).</title>
        <authorList>
            <person name="Hirose Y."/>
            <person name="Shimura Y."/>
            <person name="Fujisawa T."/>
            <person name="Nakamura Y."/>
            <person name="Kawachi M."/>
        </authorList>
    </citation>
    <scope>NUCLEOTIDE SEQUENCE [LARGE SCALE GENOMIC DNA]</scope>
    <source>
        <strain evidence="1 2">NIES-2135</strain>
    </source>
</reference>
<gene>
    <name evidence="1" type="ORF">NIES2135_40180</name>
</gene>
<sequence>MIVLPHLKIKRTEFKLWLMTIQELEQQLLSLEPAEKLRLIQLLSQSLAPQKSNASLVDFFRNSPLCKVADEIDLNRDLSLIPDQVHL</sequence>
<evidence type="ECO:0000313" key="2">
    <source>
        <dbReference type="Proteomes" id="UP000217895"/>
    </source>
</evidence>
<protein>
    <submittedName>
        <fullName evidence="1">Uncharacterized protein</fullName>
    </submittedName>
</protein>
<name>A0A1Z4JK89_LEPBY</name>
<dbReference type="EMBL" id="AP018203">
    <property type="protein sequence ID" value="BAY57154.1"/>
    <property type="molecule type" value="Genomic_DNA"/>
</dbReference>